<evidence type="ECO:0000313" key="13">
    <source>
        <dbReference type="Proteomes" id="UP000300237"/>
    </source>
</evidence>
<evidence type="ECO:0000313" key="8">
    <source>
        <dbReference type="EMBL" id="VCU51746.1"/>
    </source>
</evidence>
<evidence type="ECO:0000313" key="3">
    <source>
        <dbReference type="EMBL" id="CKS02272.1"/>
    </source>
</evidence>
<dbReference type="EMBL" id="COPH01000055">
    <property type="protein sequence ID" value="CLX12873.1"/>
    <property type="molecule type" value="Genomic_DNA"/>
</dbReference>
<dbReference type="RefSeq" id="WP_003418146.1">
    <property type="nucleotide sequence ID" value="NZ_AP017901.1"/>
</dbReference>
<evidence type="ECO:0000313" key="11">
    <source>
        <dbReference type="Proteomes" id="UP000189452"/>
    </source>
</evidence>
<evidence type="ECO:0000313" key="6">
    <source>
        <dbReference type="EMBL" id="OMH53778.1"/>
    </source>
</evidence>
<reference evidence="7 12" key="4">
    <citation type="journal article" date="2017" name="N. Engl. J. Med.">
        <title>Transmission of Extensively Drug-Resistant Tuberculosis in South Africa.</title>
        <authorList>
            <person name="Shah N.S."/>
            <person name="Auld S.C."/>
            <person name="Brust J.C."/>
            <person name="Mathema B."/>
            <person name="Ismail N."/>
            <person name="Moodley P."/>
            <person name="Mlisana K."/>
            <person name="Allana S."/>
            <person name="Campbell A."/>
            <person name="Mthiyane T."/>
            <person name="Morris N."/>
            <person name="Mpangase P."/>
            <person name="van der Meulen H."/>
            <person name="Omar S.V."/>
            <person name="Brown T.S."/>
            <person name="Narechania A."/>
            <person name="Shaskina E."/>
            <person name="Kapwata T."/>
            <person name="Kreiswirth B."/>
            <person name="Gandhi N.R."/>
        </authorList>
    </citation>
    <scope>NUCLEOTIDE SEQUENCE [LARGE SCALE GENOMIC DNA]</scope>
    <source>
        <strain evidence="7 12">32301_S10</strain>
    </source>
</reference>
<evidence type="ECO:0000259" key="2">
    <source>
        <dbReference type="Pfam" id="PF12484"/>
    </source>
</evidence>
<dbReference type="Proteomes" id="UP000671119">
    <property type="component" value="Unassembled WGS sequence"/>
</dbReference>
<reference evidence="6 11" key="3">
    <citation type="submission" date="2016-04" db="EMBL/GenBank/DDBJ databases">
        <authorList>
            <person name="Bigi M."/>
            <person name="Bigi F."/>
            <person name="Soria M.A."/>
        </authorList>
    </citation>
    <scope>NUCLEOTIDE SEQUENCE [LARGE SCALE GENOMIC DNA]</scope>
    <source>
        <strain evidence="6 11">6548</strain>
    </source>
</reference>
<dbReference type="Proteomes" id="UP000050139">
    <property type="component" value="Unassembled WGS sequence"/>
</dbReference>
<reference evidence="5 14" key="8">
    <citation type="submission" date="2021-03" db="EMBL/GenBank/DDBJ databases">
        <title>Whole Genome Sequencing of Mycobacterium tuberculosis clinical isolates from Arunachal Pradesh, India.</title>
        <authorList>
            <person name="Singh S."/>
            <person name="Mudliar S.R."/>
            <person name="Kulsum U."/>
            <person name="Rufai S.B."/>
            <person name="Singh P.K."/>
            <person name="Umpo M."/>
            <person name="Nyori M."/>
        </authorList>
    </citation>
    <scope>NUCLEOTIDE SEQUENCE [LARGE SCALE GENOMIC DNA]</scope>
    <source>
        <strain evidence="5 14">OMICS/BPL/0142/20/SP</strain>
    </source>
</reference>
<organism evidence="3 9">
    <name type="scientific">Mycobacterium tuberculosis</name>
    <dbReference type="NCBI Taxonomy" id="1773"/>
    <lineage>
        <taxon>Bacteria</taxon>
        <taxon>Bacillati</taxon>
        <taxon>Actinomycetota</taxon>
        <taxon>Actinomycetes</taxon>
        <taxon>Mycobacteriales</taxon>
        <taxon>Mycobacteriaceae</taxon>
        <taxon>Mycobacterium</taxon>
        <taxon>Mycobacterium tuberculosis complex</taxon>
    </lineage>
</organism>
<evidence type="ECO:0000256" key="1">
    <source>
        <dbReference type="SAM" id="MobiDB-lite"/>
    </source>
</evidence>
<dbReference type="Proteomes" id="UP000300237">
    <property type="component" value="Chromosome"/>
</dbReference>
<feature type="domain" description="PPE family C-terminal" evidence="2">
    <location>
        <begin position="33"/>
        <end position="126"/>
    </location>
</feature>
<evidence type="ECO:0000313" key="14">
    <source>
        <dbReference type="Proteomes" id="UP000671119"/>
    </source>
</evidence>
<reference evidence="8 13" key="7">
    <citation type="submission" date="2018-08" db="EMBL/GenBank/DDBJ databases">
        <authorList>
            <person name="Fokvardsen B D."/>
            <person name="Norman A."/>
        </authorList>
    </citation>
    <scope>NUCLEOTIDE SEQUENCE [LARGE SCALE GENOMIC DNA]</scope>
    <source>
        <strain evidence="8 13">DKC2</strain>
    </source>
</reference>
<dbReference type="EMBL" id="JAGIZI010000055">
    <property type="protein sequence ID" value="MBP0685383.1"/>
    <property type="molecule type" value="Genomic_DNA"/>
</dbReference>
<evidence type="ECO:0000313" key="5">
    <source>
        <dbReference type="EMBL" id="MBP0685383.1"/>
    </source>
</evidence>
<name>A0A5R1Z4E6_MYCTX</name>
<evidence type="ECO:0000313" key="10">
    <source>
        <dbReference type="Proteomes" id="UP000050139"/>
    </source>
</evidence>
<reference evidence="6 11" key="5">
    <citation type="submission" date="2017-02" db="EMBL/GenBank/DDBJ databases">
        <title>Protein polymorphisms may explain contrasting epidemiological fitness of two variants of a multidrug-resistant Mycobacterium tuberculosis strain.</title>
        <authorList>
            <person name="Bigi M.M."/>
            <person name="Lopez B."/>
            <person name="Blanco F.C."/>
            <person name="Sasiain M.C."/>
            <person name="De La Barrera S."/>
            <person name="Ritacco V."/>
            <person name="Bigi F."/>
            <person name="Soria M.A."/>
        </authorList>
    </citation>
    <scope>NUCLEOTIDE SEQUENCE [LARGE SCALE GENOMIC DNA]</scope>
    <source>
        <strain evidence="6 11">6548</strain>
    </source>
</reference>
<dbReference type="Proteomes" id="UP000048948">
    <property type="component" value="Unassembled WGS sequence"/>
</dbReference>
<evidence type="ECO:0000313" key="12">
    <source>
        <dbReference type="Proteomes" id="UP000256381"/>
    </source>
</evidence>
<feature type="region of interest" description="Disordered" evidence="1">
    <location>
        <begin position="104"/>
        <end position="131"/>
    </location>
</feature>
<dbReference type="EMBL" id="LWDQ01000003">
    <property type="protein sequence ID" value="OMH53778.1"/>
    <property type="molecule type" value="Genomic_DNA"/>
</dbReference>
<proteinExistence type="predicted"/>
<evidence type="ECO:0000313" key="7">
    <source>
        <dbReference type="EMBL" id="REQ48054.1"/>
    </source>
</evidence>
<dbReference type="OMA" id="EDMHATT"/>
<dbReference type="EMBL" id="LR027516">
    <property type="protein sequence ID" value="VCU51746.1"/>
    <property type="molecule type" value="Genomic_DNA"/>
</dbReference>
<dbReference type="Pfam" id="PF12484">
    <property type="entry name" value="PPE-SVP"/>
    <property type="match status" value="1"/>
</dbReference>
<dbReference type="AlphaFoldDB" id="A0A5R1Z4E6"/>
<dbReference type="EMBL" id="CNGE01000148">
    <property type="protein sequence ID" value="CKS02272.1"/>
    <property type="molecule type" value="Genomic_DNA"/>
</dbReference>
<evidence type="ECO:0000313" key="4">
    <source>
        <dbReference type="EMBL" id="CLX12873.1"/>
    </source>
</evidence>
<dbReference type="EMBL" id="QTBD01000227">
    <property type="protein sequence ID" value="REQ48054.1"/>
    <property type="molecule type" value="Genomic_DNA"/>
</dbReference>
<reference evidence="4 10" key="1">
    <citation type="submission" date="2015-03" db="EMBL/GenBank/DDBJ databases">
        <authorList>
            <consortium name="Pathogen Informatics"/>
            <person name="Murphy D."/>
        </authorList>
    </citation>
    <scope>NUCLEOTIDE SEQUENCE [LARGE SCALE GENOMIC DNA]</scope>
    <source>
        <strain evidence="4 10">0268S</strain>
    </source>
</reference>
<accession>A0A5R1Z4E6</accession>
<dbReference type="Proteomes" id="UP000256381">
    <property type="component" value="Unassembled WGS sequence"/>
</dbReference>
<reference evidence="7" key="6">
    <citation type="submission" date="2018-07" db="EMBL/GenBank/DDBJ databases">
        <authorList>
            <person name="Shah S."/>
            <person name="Brown T."/>
            <person name="Auld S."/>
            <person name="Bratton K."/>
            <person name="Narechania A."/>
            <person name="Mathema B."/>
            <person name="Gandhi N."/>
        </authorList>
    </citation>
    <scope>NUCLEOTIDE SEQUENCE</scope>
    <source>
        <strain evidence="7">32301_S10</strain>
    </source>
</reference>
<evidence type="ECO:0000313" key="9">
    <source>
        <dbReference type="Proteomes" id="UP000048948"/>
    </source>
</evidence>
<gene>
    <name evidence="6" type="ORF">A4S10_04117</name>
    <name evidence="8" type="ORF">DKC2_3655</name>
    <name evidence="7" type="ORF">DSJ38_20220</name>
    <name evidence="3" type="ORF">ERS027646_01123</name>
    <name evidence="4" type="ORF">ERS094118_04076</name>
    <name evidence="5" type="ORF">J8J21_20225</name>
</gene>
<dbReference type="InterPro" id="IPR022171">
    <property type="entry name" value="PPE_C"/>
</dbReference>
<protein>
    <submittedName>
        <fullName evidence="5">PE/PPE C-terminal domain-containing protein</fullName>
    </submittedName>
    <submittedName>
        <fullName evidence="3 6">PPE family protein</fullName>
    </submittedName>
</protein>
<reference evidence="3 9" key="2">
    <citation type="submission" date="2015-03" db="EMBL/GenBank/DDBJ databases">
        <authorList>
            <consortium name="Pathogen Informatics"/>
        </authorList>
    </citation>
    <scope>NUCLEOTIDE SEQUENCE [LARGE SCALE GENOMIC DNA]</scope>
    <source>
        <strain evidence="3 9">Bir 172</strain>
    </source>
</reference>
<sequence length="131" mass="13610">MTINNQFDDADTHGATSDFWCDAEWAGLRGPVAAGLGRAALVGYLSVPQGWTEANQANLAAGTEAEPNQALGWLPMQDIDAAAEAAAQPSHALGWLPIEEIDAAASDDGEVSSSPQLPPRPFMMPHTPSGG</sequence>
<dbReference type="Proteomes" id="UP000189452">
    <property type="component" value="Unassembled WGS sequence"/>
</dbReference>